<comment type="caution">
    <text evidence="2">The sequence shown here is derived from an EMBL/GenBank/DDBJ whole genome shotgun (WGS) entry which is preliminary data.</text>
</comment>
<feature type="chain" id="PRO_5045805791" evidence="1">
    <location>
        <begin position="20"/>
        <end position="268"/>
    </location>
</feature>
<evidence type="ECO:0000313" key="2">
    <source>
        <dbReference type="EMBL" id="MEI4550883.1"/>
    </source>
</evidence>
<keyword evidence="3" id="KW-1185">Reference proteome</keyword>
<dbReference type="Proteomes" id="UP001382455">
    <property type="component" value="Unassembled WGS sequence"/>
</dbReference>
<proteinExistence type="predicted"/>
<dbReference type="Pfam" id="PF09916">
    <property type="entry name" value="DUF2145"/>
    <property type="match status" value="1"/>
</dbReference>
<dbReference type="EMBL" id="JBAWKS010000002">
    <property type="protein sequence ID" value="MEI4550883.1"/>
    <property type="molecule type" value="Genomic_DNA"/>
</dbReference>
<organism evidence="2 3">
    <name type="scientific">Pseudoalteromonas spongiae</name>
    <dbReference type="NCBI Taxonomy" id="298657"/>
    <lineage>
        <taxon>Bacteria</taxon>
        <taxon>Pseudomonadati</taxon>
        <taxon>Pseudomonadota</taxon>
        <taxon>Gammaproteobacteria</taxon>
        <taxon>Alteromonadales</taxon>
        <taxon>Pseudoalteromonadaceae</taxon>
        <taxon>Pseudoalteromonas</taxon>
    </lineage>
</organism>
<accession>A0ABU8EV84</accession>
<gene>
    <name evidence="2" type="ORF">WAE96_14525</name>
</gene>
<evidence type="ECO:0000256" key="1">
    <source>
        <dbReference type="SAM" id="SignalP"/>
    </source>
</evidence>
<feature type="signal peptide" evidence="1">
    <location>
        <begin position="1"/>
        <end position="19"/>
    </location>
</feature>
<dbReference type="InterPro" id="IPR014547">
    <property type="entry name" value="UCP028477"/>
</dbReference>
<protein>
    <submittedName>
        <fullName evidence="2">DUF2145 domain-containing protein</fullName>
    </submittedName>
</protein>
<reference evidence="2 3" key="1">
    <citation type="submission" date="2023-12" db="EMBL/GenBank/DDBJ databases">
        <title>Friends and Foes: Symbiotic and Algicidal bacterial influence on Karenia brevis blooms.</title>
        <authorList>
            <person name="Fei C."/>
            <person name="Mohamed A.R."/>
            <person name="Booker A."/>
            <person name="Arshad M."/>
            <person name="Klass S."/>
            <person name="Ahn S."/>
            <person name="Gilbert P.M."/>
            <person name="Heil C.A."/>
            <person name="Martinez J.M."/>
            <person name="Amin S.A."/>
        </authorList>
    </citation>
    <scope>NUCLEOTIDE SEQUENCE [LARGE SCALE GENOMIC DNA]</scope>
    <source>
        <strain evidence="2 3">CE15</strain>
    </source>
</reference>
<dbReference type="RefSeq" id="WP_336435955.1">
    <property type="nucleotide sequence ID" value="NZ_JBAWKS010000002.1"/>
</dbReference>
<name>A0ABU8EV84_9GAMM</name>
<sequence>MKWTYALFSCLLLSKAAIAGSQQQQKQTFPVEDVTAFAKQVEHYAAKKGARAFIIARMGQAKKDLPKGVNFTHSALAIYSEIALDNGETAKGYAIYNLYQEPKDKDKSSLVTDYPVDFFWGVPELTAGIIIPDSDLQSRLIEAVVNGNNVTLHNSNYSLISNPYTTKYQNCNEHLLDLINSAIYQTTDKQQLKANTKAYFKPQRIRVNRAKLAMGNLFMDGVSTDDHGTKIYTTTFTSIAKYLSSYDLASNVITLSYNQPARQLLASN</sequence>
<keyword evidence="1" id="KW-0732">Signal</keyword>
<evidence type="ECO:0000313" key="3">
    <source>
        <dbReference type="Proteomes" id="UP001382455"/>
    </source>
</evidence>